<organism evidence="2 3">
    <name type="scientific">Candidatus Moduliflexus flocculans</name>
    <dbReference type="NCBI Taxonomy" id="1499966"/>
    <lineage>
        <taxon>Bacteria</taxon>
        <taxon>Candidatus Moduliflexota</taxon>
        <taxon>Candidatus Moduliflexia</taxon>
        <taxon>Candidatus Moduliflexales</taxon>
        <taxon>Candidatus Moduliflexaceae</taxon>
    </lineage>
</organism>
<feature type="chain" id="PRO_5006631567" evidence="1">
    <location>
        <begin position="26"/>
        <end position="447"/>
    </location>
</feature>
<proteinExistence type="predicted"/>
<protein>
    <submittedName>
        <fullName evidence="2">Uncharacterized protein</fullName>
    </submittedName>
</protein>
<sequence length="447" mass="50611">MKRCCCLIGIVCVQLLFLSQSTAFGETPLERLTRELEPNVALLRGLLFQQNVEKIFQTPSELGAVLDREFARAYPGETLHYLEQRLLKFGFVVSPIDLRKMYAQLLTQQIAGYYDPITKKLALITGGTQAALPIQILSNMLVQQLGLTMEQILLSHELTHALQDQHFDLMSLPLEDLRQEDAGSAAKALIEGDAMLVMIDYMLDHQQPGLDATQVSGISDNMRAWSNHPLMRAMMMMQAMPRYLSDNLMFSYLDGFDFVLAIKQRGGWEAVNKAYADPPRSTEQILHPEKYLGERDLPVNVELPDCAEILADWQNIEENTLGEFNIRLLLDGYLPEQDAIRASAGWGGDRFALYQQKTTKQLQLIWRTVWDSKRDSAEFFRVYRQMLEKRYVSPANAATPAETTSTSWQMQTPAGIVRLERRGSAVMLIDGASEAQLSRLRGCLQAR</sequence>
<reference evidence="2 3" key="1">
    <citation type="journal article" date="2015" name="PeerJ">
        <title>First genomic representation of candidate bacterial phylum KSB3 points to enhanced environmental sensing as a trigger of wastewater bulking.</title>
        <authorList>
            <person name="Sekiguchi Y."/>
            <person name="Ohashi A."/>
            <person name="Parks D.H."/>
            <person name="Yamauchi T."/>
            <person name="Tyson G.W."/>
            <person name="Hugenholtz P."/>
        </authorList>
    </citation>
    <scope>NUCLEOTIDE SEQUENCE [LARGE SCALE GENOMIC DNA]</scope>
</reference>
<feature type="signal peptide" evidence="1">
    <location>
        <begin position="1"/>
        <end position="25"/>
    </location>
</feature>
<evidence type="ECO:0000313" key="3">
    <source>
        <dbReference type="Proteomes" id="UP000030700"/>
    </source>
</evidence>
<dbReference type="EMBL" id="DF820459">
    <property type="protein sequence ID" value="GAK53415.1"/>
    <property type="molecule type" value="Genomic_DNA"/>
</dbReference>
<keyword evidence="1" id="KW-0732">Signal</keyword>
<name>A0A0S6W0Y6_9BACT</name>
<evidence type="ECO:0000256" key="1">
    <source>
        <dbReference type="SAM" id="SignalP"/>
    </source>
</evidence>
<dbReference type="STRING" id="1499966.U14_04680"/>
<accession>A0A0S6W0Y6</accession>
<dbReference type="HOGENOM" id="CLU_041637_0_0_0"/>
<dbReference type="Proteomes" id="UP000030700">
    <property type="component" value="Unassembled WGS sequence"/>
</dbReference>
<gene>
    <name evidence="2" type="ORF">U14_04680</name>
</gene>
<evidence type="ECO:0000313" key="2">
    <source>
        <dbReference type="EMBL" id="GAK53415.1"/>
    </source>
</evidence>
<keyword evidence="3" id="KW-1185">Reference proteome</keyword>
<dbReference type="AlphaFoldDB" id="A0A0S6W0Y6"/>